<dbReference type="EMBL" id="CP001134">
    <property type="protein sequence ID" value="ACH64812.1"/>
    <property type="molecule type" value="Genomic_DNA"/>
</dbReference>
<gene>
    <name evidence="1" type="ordered locus">VFMJ11_B0063</name>
</gene>
<dbReference type="Proteomes" id="UP000001857">
    <property type="component" value="Plasmid pMJ100"/>
</dbReference>
<reference evidence="1 2" key="2">
    <citation type="journal article" date="2009" name="Nature">
        <title>A single regulatory gene is sufficient to alter bacterial host range.</title>
        <authorList>
            <person name="Mandel M.J."/>
            <person name="Wollenberg M.S."/>
            <person name="Stabb E.V."/>
            <person name="Visick K.L."/>
            <person name="Ruby E.G."/>
        </authorList>
    </citation>
    <scope>NUCLEOTIDE SEQUENCE [LARGE SCALE GENOMIC DNA]</scope>
    <source>
        <strain evidence="1 2">MJ11</strain>
        <plasmid evidence="2">Plasmid pMJ100</plasmid>
    </source>
</reference>
<name>B5EW06_ALIFM</name>
<accession>B5EW06</accession>
<proteinExistence type="predicted"/>
<reference evidence="2" key="1">
    <citation type="submission" date="2008-08" db="EMBL/GenBank/DDBJ databases">
        <title>Complete sequence of Vibrio fischeri strain MJ11.</title>
        <authorList>
            <person name="Mandel M.J."/>
            <person name="Stabb E.V."/>
            <person name="Ruby E.G."/>
            <person name="Ferriera S."/>
            <person name="Johnson J."/>
            <person name="Kravitz S."/>
            <person name="Beeson K."/>
            <person name="Sutton G."/>
            <person name="Rogers Y.-H."/>
            <person name="Friedman R."/>
            <person name="Frazier M."/>
            <person name="Venter J.C."/>
        </authorList>
    </citation>
    <scope>NUCLEOTIDE SEQUENCE [LARGE SCALE GENOMIC DNA]</scope>
    <source>
        <strain evidence="2">MJ11</strain>
        <plasmid evidence="2">Plasmid pMJ100</plasmid>
    </source>
</reference>
<protein>
    <submittedName>
        <fullName evidence="1">Uncharacterized protein</fullName>
    </submittedName>
</protein>
<dbReference type="KEGG" id="vfm:VFMJ11_B0063"/>
<sequence length="132" mass="14828">MKDVIDFINSITPLTWVFNPLNDQSIERYRASVCSESGCGLLSGIAGITYKMNESSLTSIQDVVEEAYGYPASSIDGRFDNGVYKSDGEEDLYPIAVCKLSNGVFVWFYEYELVAFVSLSKQDEHHFVTRLN</sequence>
<dbReference type="AlphaFoldDB" id="B5EW06"/>
<keyword evidence="1" id="KW-0614">Plasmid</keyword>
<evidence type="ECO:0000313" key="2">
    <source>
        <dbReference type="Proteomes" id="UP000001857"/>
    </source>
</evidence>
<geneLocation type="plasmid" evidence="1 2">
    <name>pMJ100</name>
</geneLocation>
<dbReference type="HOGENOM" id="CLU_1916210_0_0_6"/>
<dbReference type="RefSeq" id="WP_012534595.1">
    <property type="nucleotide sequence ID" value="NC_011185.1"/>
</dbReference>
<organism evidence="1 2">
    <name type="scientific">Aliivibrio fischeri (strain MJ11)</name>
    <name type="common">Vibrio fischeri</name>
    <dbReference type="NCBI Taxonomy" id="388396"/>
    <lineage>
        <taxon>Bacteria</taxon>
        <taxon>Pseudomonadati</taxon>
        <taxon>Pseudomonadota</taxon>
        <taxon>Gammaproteobacteria</taxon>
        <taxon>Vibrionales</taxon>
        <taxon>Vibrionaceae</taxon>
        <taxon>Aliivibrio</taxon>
    </lineage>
</organism>
<evidence type="ECO:0000313" key="1">
    <source>
        <dbReference type="EMBL" id="ACH64812.1"/>
    </source>
</evidence>